<organism evidence="1">
    <name type="scientific">Solanum lycopersicum</name>
    <name type="common">Tomato</name>
    <name type="synonym">Lycopersicon esculentum</name>
    <dbReference type="NCBI Taxonomy" id="4081"/>
    <lineage>
        <taxon>Eukaryota</taxon>
        <taxon>Viridiplantae</taxon>
        <taxon>Streptophyta</taxon>
        <taxon>Embryophyta</taxon>
        <taxon>Tracheophyta</taxon>
        <taxon>Spermatophyta</taxon>
        <taxon>Magnoliopsida</taxon>
        <taxon>eudicotyledons</taxon>
        <taxon>Gunneridae</taxon>
        <taxon>Pentapetalae</taxon>
        <taxon>asterids</taxon>
        <taxon>lamiids</taxon>
        <taxon>Solanales</taxon>
        <taxon>Solanaceae</taxon>
        <taxon>Solanoideae</taxon>
        <taxon>Solaneae</taxon>
        <taxon>Solanum</taxon>
        <taxon>Solanum subgen. Lycopersicon</taxon>
    </lineage>
</organism>
<keyword evidence="2" id="KW-1185">Reference proteome</keyword>
<accession>A0A3Q7F7Q7</accession>
<dbReference type="Proteomes" id="UP000004994">
    <property type="component" value="Chromosome 2"/>
</dbReference>
<dbReference type="InParanoid" id="A0A3Q7F7Q7"/>
<name>A0A3Q7F7Q7_SOLLC</name>
<dbReference type="EnsemblPlants" id="Solyc02g083785.1.1">
    <property type="protein sequence ID" value="Solyc02g083785.1.1"/>
    <property type="gene ID" value="Solyc02g083785.1"/>
</dbReference>
<dbReference type="AlphaFoldDB" id="A0A3Q7F7Q7"/>
<proteinExistence type="predicted"/>
<sequence>MEEAFSSDKKRRRRLFNRLVDNEMIFFSLCNFPLFCLRLRLQLFPRVKCESKWTFGILHVSKPRCSDVGKAIRFLHEVHSY</sequence>
<evidence type="ECO:0000313" key="2">
    <source>
        <dbReference type="Proteomes" id="UP000004994"/>
    </source>
</evidence>
<protein>
    <submittedName>
        <fullName evidence="1">Uncharacterized protein</fullName>
    </submittedName>
</protein>
<reference evidence="1" key="2">
    <citation type="submission" date="2019-01" db="UniProtKB">
        <authorList>
            <consortium name="EnsemblPlants"/>
        </authorList>
    </citation>
    <scope>IDENTIFICATION</scope>
    <source>
        <strain evidence="1">cv. Heinz 1706</strain>
    </source>
</reference>
<evidence type="ECO:0000313" key="1">
    <source>
        <dbReference type="EnsemblPlants" id="Solyc02g083785.1.1"/>
    </source>
</evidence>
<dbReference type="Gramene" id="Solyc02g083785.1.1">
    <property type="protein sequence ID" value="Solyc02g083785.1.1"/>
    <property type="gene ID" value="Solyc02g083785.1"/>
</dbReference>
<reference evidence="1" key="1">
    <citation type="journal article" date="2012" name="Nature">
        <title>The tomato genome sequence provides insights into fleshy fruit evolution.</title>
        <authorList>
            <consortium name="Tomato Genome Consortium"/>
        </authorList>
    </citation>
    <scope>NUCLEOTIDE SEQUENCE [LARGE SCALE GENOMIC DNA]</scope>
    <source>
        <strain evidence="1">cv. Heinz 1706</strain>
    </source>
</reference>